<dbReference type="CDD" id="cd09024">
    <property type="entry name" value="Aldose_epim_lacX"/>
    <property type="match status" value="1"/>
</dbReference>
<dbReference type="SUPFAM" id="SSF74650">
    <property type="entry name" value="Galactose mutarotase-like"/>
    <property type="match status" value="1"/>
</dbReference>
<dbReference type="AlphaFoldDB" id="A0A8J2U8V0"/>
<comment type="cofactor">
    <cofactor evidence="1">
        <name>Ca(2+)</name>
        <dbReference type="ChEBI" id="CHEBI:29108"/>
    </cofactor>
</comment>
<dbReference type="Proteomes" id="UP000607559">
    <property type="component" value="Unassembled WGS sequence"/>
</dbReference>
<proteinExistence type="predicted"/>
<protein>
    <submittedName>
        <fullName evidence="4">LACX protein</fullName>
    </submittedName>
</protein>
<accession>A0A8J2U8V0</accession>
<sequence>MFFIENQQIRLSIHPKGAELQSIFHKGYQTEYLWNGDPAFWGKHSPLLFPIVGTLKANTYYYQDKPYTLSRHGFARDQEFGVETQAPESITFLLKSDEATQQHFPFDFELRIIYRLTASGFTTTYRVSNPATVPLYFSVGGHPAFNVPLAPGTTYTDYYLQFDQPESAPRWPISKDGLIERQSQPLLADSLTLPLKKELFAKDALVFKHLASTGIALRSARTERGLRMEFPGFPFLGIWAAPNADFVCIEPWCGIADSVDSNQQWTEKEGINRLEGGETFARTWTLEVF</sequence>
<organism evidence="4 5">
    <name type="scientific">Puia dinghuensis</name>
    <dbReference type="NCBI Taxonomy" id="1792502"/>
    <lineage>
        <taxon>Bacteria</taxon>
        <taxon>Pseudomonadati</taxon>
        <taxon>Bacteroidota</taxon>
        <taxon>Chitinophagia</taxon>
        <taxon>Chitinophagales</taxon>
        <taxon>Chitinophagaceae</taxon>
        <taxon>Puia</taxon>
    </lineage>
</organism>
<dbReference type="InterPro" id="IPR037481">
    <property type="entry name" value="LacX"/>
</dbReference>
<comment type="caution">
    <text evidence="4">The sequence shown here is derived from an EMBL/GenBank/DDBJ whole genome shotgun (WGS) entry which is preliminary data.</text>
</comment>
<keyword evidence="5" id="KW-1185">Reference proteome</keyword>
<name>A0A8J2U8V0_9BACT</name>
<dbReference type="GO" id="GO:0030246">
    <property type="term" value="F:carbohydrate binding"/>
    <property type="evidence" value="ECO:0007669"/>
    <property type="project" value="InterPro"/>
</dbReference>
<evidence type="ECO:0000256" key="2">
    <source>
        <dbReference type="ARBA" id="ARBA00011245"/>
    </source>
</evidence>
<dbReference type="InterPro" id="IPR011013">
    <property type="entry name" value="Gal_mutarotase_sf_dom"/>
</dbReference>
<dbReference type="GO" id="GO:0016853">
    <property type="term" value="F:isomerase activity"/>
    <property type="evidence" value="ECO:0007669"/>
    <property type="project" value="InterPro"/>
</dbReference>
<keyword evidence="3" id="KW-0106">Calcium</keyword>
<evidence type="ECO:0000313" key="4">
    <source>
        <dbReference type="EMBL" id="GGA86408.1"/>
    </source>
</evidence>
<dbReference type="Gene3D" id="2.70.98.10">
    <property type="match status" value="1"/>
</dbReference>
<comment type="subunit">
    <text evidence="2">Monomer.</text>
</comment>
<dbReference type="InterPro" id="IPR008183">
    <property type="entry name" value="Aldose_1/G6P_1-epimerase"/>
</dbReference>
<reference evidence="4" key="2">
    <citation type="submission" date="2020-09" db="EMBL/GenBank/DDBJ databases">
        <authorList>
            <person name="Sun Q."/>
            <person name="Zhou Y."/>
        </authorList>
    </citation>
    <scope>NUCLEOTIDE SEQUENCE</scope>
    <source>
        <strain evidence="4">CGMCC 1.15448</strain>
    </source>
</reference>
<evidence type="ECO:0000256" key="1">
    <source>
        <dbReference type="ARBA" id="ARBA00001913"/>
    </source>
</evidence>
<evidence type="ECO:0000313" key="5">
    <source>
        <dbReference type="Proteomes" id="UP000607559"/>
    </source>
</evidence>
<reference evidence="4" key="1">
    <citation type="journal article" date="2014" name="Int. J. Syst. Evol. Microbiol.">
        <title>Complete genome sequence of Corynebacterium casei LMG S-19264T (=DSM 44701T), isolated from a smear-ripened cheese.</title>
        <authorList>
            <consortium name="US DOE Joint Genome Institute (JGI-PGF)"/>
            <person name="Walter F."/>
            <person name="Albersmeier A."/>
            <person name="Kalinowski J."/>
            <person name="Ruckert C."/>
        </authorList>
    </citation>
    <scope>NUCLEOTIDE SEQUENCE</scope>
    <source>
        <strain evidence="4">CGMCC 1.15448</strain>
    </source>
</reference>
<gene>
    <name evidence="4" type="ORF">GCM10011511_06830</name>
</gene>
<dbReference type="RefSeq" id="WP_188928567.1">
    <property type="nucleotide sequence ID" value="NZ_BMJC01000001.1"/>
</dbReference>
<dbReference type="InterPro" id="IPR014718">
    <property type="entry name" value="GH-type_carb-bd"/>
</dbReference>
<dbReference type="GO" id="GO:0005975">
    <property type="term" value="P:carbohydrate metabolic process"/>
    <property type="evidence" value="ECO:0007669"/>
    <property type="project" value="InterPro"/>
</dbReference>
<dbReference type="Pfam" id="PF01263">
    <property type="entry name" value="Aldose_epim"/>
    <property type="match status" value="1"/>
</dbReference>
<evidence type="ECO:0000256" key="3">
    <source>
        <dbReference type="ARBA" id="ARBA00022837"/>
    </source>
</evidence>
<dbReference type="EMBL" id="BMJC01000001">
    <property type="protein sequence ID" value="GGA86408.1"/>
    <property type="molecule type" value="Genomic_DNA"/>
</dbReference>